<dbReference type="EMBL" id="JAMQKB010000001">
    <property type="protein sequence ID" value="MDC3423031.1"/>
    <property type="molecule type" value="Genomic_DNA"/>
</dbReference>
<dbReference type="AlphaFoldDB" id="A0A9X3WSJ1"/>
<feature type="domain" description="DUF6305" evidence="1">
    <location>
        <begin position="42"/>
        <end position="195"/>
    </location>
</feature>
<evidence type="ECO:0000313" key="2">
    <source>
        <dbReference type="EMBL" id="MDC3423031.1"/>
    </source>
</evidence>
<accession>A0A9X3WSJ1</accession>
<dbReference type="RefSeq" id="WP_272434674.1">
    <property type="nucleotide sequence ID" value="NZ_JAMQKB010000001.1"/>
</dbReference>
<gene>
    <name evidence="2" type="ORF">NC797_00740</name>
</gene>
<name>A0A9X3WSJ1_9BACI</name>
<reference evidence="2" key="1">
    <citation type="submission" date="2022-06" db="EMBL/GenBank/DDBJ databases">
        <title>Aquibacillus sp. a new bacterium isolated from soil saline samples.</title>
        <authorList>
            <person name="Galisteo C."/>
            <person name="De La Haba R."/>
            <person name="Sanchez-Porro C."/>
            <person name="Ventosa A."/>
        </authorList>
    </citation>
    <scope>NUCLEOTIDE SEQUENCE</scope>
    <source>
        <strain evidence="2">3ASR75-11</strain>
    </source>
</reference>
<dbReference type="Pfam" id="PF19823">
    <property type="entry name" value="DUF6305"/>
    <property type="match status" value="1"/>
</dbReference>
<protein>
    <submittedName>
        <fullName evidence="2">DUF6305 family protein</fullName>
    </submittedName>
</protein>
<organism evidence="2 3">
    <name type="scientific">Terrihalobacillus insolitus</name>
    <dbReference type="NCBI Taxonomy" id="2950438"/>
    <lineage>
        <taxon>Bacteria</taxon>
        <taxon>Bacillati</taxon>
        <taxon>Bacillota</taxon>
        <taxon>Bacilli</taxon>
        <taxon>Bacillales</taxon>
        <taxon>Bacillaceae</taxon>
        <taxon>Terrihalobacillus</taxon>
    </lineage>
</organism>
<evidence type="ECO:0000259" key="1">
    <source>
        <dbReference type="Pfam" id="PF19823"/>
    </source>
</evidence>
<dbReference type="InterPro" id="IPR046272">
    <property type="entry name" value="DUF6305"/>
</dbReference>
<proteinExistence type="predicted"/>
<comment type="caution">
    <text evidence="2">The sequence shown here is derived from an EMBL/GenBank/DDBJ whole genome shotgun (WGS) entry which is preliminary data.</text>
</comment>
<evidence type="ECO:0000313" key="3">
    <source>
        <dbReference type="Proteomes" id="UP001145050"/>
    </source>
</evidence>
<dbReference type="Proteomes" id="UP001145050">
    <property type="component" value="Unassembled WGS sequence"/>
</dbReference>
<keyword evidence="3" id="KW-1185">Reference proteome</keyword>
<sequence>MNKYNVAIICLVVAFYLFFYPSLQLSSQHINVYPNLPAPLGKEPILFTSAGQAAENSILSNFANQLHLEGDYRPRALASDLYDYETLVIAIGYSQNGVLNTGRNFQKEQKRTITLLKEAKQRDMPILLVQIAGKNRGNQHTQELLLSSVPYASYFLGLKNMNKRTEMIEKISSNNIPYTLVSDLNDLKTPFNSFFR</sequence>